<dbReference type="PROSITE" id="PS51257">
    <property type="entry name" value="PROKAR_LIPOPROTEIN"/>
    <property type="match status" value="1"/>
</dbReference>
<organism evidence="3 4">
    <name type="scientific">Paenibacillus xanthanilyticus</name>
    <dbReference type="NCBI Taxonomy" id="1783531"/>
    <lineage>
        <taxon>Bacteria</taxon>
        <taxon>Bacillati</taxon>
        <taxon>Bacillota</taxon>
        <taxon>Bacilli</taxon>
        <taxon>Bacillales</taxon>
        <taxon>Paenibacillaceae</taxon>
        <taxon>Paenibacillus</taxon>
    </lineage>
</organism>
<evidence type="ECO:0008006" key="5">
    <source>
        <dbReference type="Google" id="ProtNLM"/>
    </source>
</evidence>
<keyword evidence="2" id="KW-0732">Signal</keyword>
<dbReference type="EMBL" id="JBHSAM010000014">
    <property type="protein sequence ID" value="MFC4099111.1"/>
    <property type="molecule type" value="Genomic_DNA"/>
</dbReference>
<comment type="caution">
    <text evidence="3">The sequence shown here is derived from an EMBL/GenBank/DDBJ whole genome shotgun (WGS) entry which is preliminary data.</text>
</comment>
<evidence type="ECO:0000256" key="2">
    <source>
        <dbReference type="SAM" id="SignalP"/>
    </source>
</evidence>
<dbReference type="Proteomes" id="UP001595715">
    <property type="component" value="Unassembled WGS sequence"/>
</dbReference>
<name>A0ABV8JZQ2_9BACL</name>
<sequence>MNVKLAVMLLLLALLSACMNRAVQEDPDPRPDHQQDASPPVSTSLPDSAPADLSIRALGTHPDGRLLIKPDTRANVRALGAPSCYGLETDLSWKGDYEAWWEPASGEASGKLLVFPIDFEIIQPSDEPIQLQRLSVGDADLFAFVPRYTDCHARETYLFGVAGGQAFPIMFDMKTGQPLSRIGQHPHHPLRAERDELVVYGGQGAGQDFISIYHFRYDADNHMMVLDRKEQAQP</sequence>
<keyword evidence="4" id="KW-1185">Reference proteome</keyword>
<feature type="region of interest" description="Disordered" evidence="1">
    <location>
        <begin position="23"/>
        <end position="49"/>
    </location>
</feature>
<evidence type="ECO:0000313" key="4">
    <source>
        <dbReference type="Proteomes" id="UP001595715"/>
    </source>
</evidence>
<feature type="chain" id="PRO_5045928604" description="Lipoprotein" evidence="2">
    <location>
        <begin position="23"/>
        <end position="234"/>
    </location>
</feature>
<feature type="compositionally biased region" description="Polar residues" evidence="1">
    <location>
        <begin position="36"/>
        <end position="46"/>
    </location>
</feature>
<gene>
    <name evidence="3" type="ORF">ACFOZ8_05500</name>
</gene>
<feature type="signal peptide" evidence="2">
    <location>
        <begin position="1"/>
        <end position="22"/>
    </location>
</feature>
<accession>A0ABV8JZQ2</accession>
<evidence type="ECO:0000256" key="1">
    <source>
        <dbReference type="SAM" id="MobiDB-lite"/>
    </source>
</evidence>
<feature type="compositionally biased region" description="Basic and acidic residues" evidence="1">
    <location>
        <begin position="23"/>
        <end position="35"/>
    </location>
</feature>
<dbReference type="RefSeq" id="WP_377717802.1">
    <property type="nucleotide sequence ID" value="NZ_JBHSAM010000014.1"/>
</dbReference>
<protein>
    <recommendedName>
        <fullName evidence="5">Lipoprotein</fullName>
    </recommendedName>
</protein>
<reference evidence="4" key="1">
    <citation type="journal article" date="2019" name="Int. J. Syst. Evol. Microbiol.">
        <title>The Global Catalogue of Microorganisms (GCM) 10K type strain sequencing project: providing services to taxonomists for standard genome sequencing and annotation.</title>
        <authorList>
            <consortium name="The Broad Institute Genomics Platform"/>
            <consortium name="The Broad Institute Genome Sequencing Center for Infectious Disease"/>
            <person name="Wu L."/>
            <person name="Ma J."/>
        </authorList>
    </citation>
    <scope>NUCLEOTIDE SEQUENCE [LARGE SCALE GENOMIC DNA]</scope>
    <source>
        <strain evidence="4">IBRC-M 10987</strain>
    </source>
</reference>
<proteinExistence type="predicted"/>
<evidence type="ECO:0000313" key="3">
    <source>
        <dbReference type="EMBL" id="MFC4099111.1"/>
    </source>
</evidence>